<protein>
    <submittedName>
        <fullName evidence="2">Uncharacterized protein</fullName>
    </submittedName>
</protein>
<accession>A0A2J6Q7E9</accession>
<dbReference type="AlphaFoldDB" id="A0A2J6Q7E9"/>
<evidence type="ECO:0000256" key="1">
    <source>
        <dbReference type="SAM" id="MobiDB-lite"/>
    </source>
</evidence>
<name>A0A2J6Q7E9_9HELO</name>
<feature type="region of interest" description="Disordered" evidence="1">
    <location>
        <begin position="1"/>
        <end position="41"/>
    </location>
</feature>
<dbReference type="EMBL" id="KZ613478">
    <property type="protein sequence ID" value="PMD22199.1"/>
    <property type="molecule type" value="Genomic_DNA"/>
</dbReference>
<organism evidence="2 3">
    <name type="scientific">Hyaloscypha hepaticicola</name>
    <dbReference type="NCBI Taxonomy" id="2082293"/>
    <lineage>
        <taxon>Eukaryota</taxon>
        <taxon>Fungi</taxon>
        <taxon>Dikarya</taxon>
        <taxon>Ascomycota</taxon>
        <taxon>Pezizomycotina</taxon>
        <taxon>Leotiomycetes</taxon>
        <taxon>Helotiales</taxon>
        <taxon>Hyaloscyphaceae</taxon>
        <taxon>Hyaloscypha</taxon>
    </lineage>
</organism>
<dbReference type="Proteomes" id="UP000235672">
    <property type="component" value="Unassembled WGS sequence"/>
</dbReference>
<proteinExistence type="predicted"/>
<evidence type="ECO:0000313" key="2">
    <source>
        <dbReference type="EMBL" id="PMD22199.1"/>
    </source>
</evidence>
<gene>
    <name evidence="2" type="ORF">NA56DRAFT_702554</name>
</gene>
<evidence type="ECO:0000313" key="3">
    <source>
        <dbReference type="Proteomes" id="UP000235672"/>
    </source>
</evidence>
<keyword evidence="3" id="KW-1185">Reference proteome</keyword>
<sequence>MQQAIRPPMLLAFPNAPLDRSSKHEGTAEEAADGILEPPDGEGLQPIKPLKALQTGRLLALIAGSHEAAGAASAERQSVTGLMVDTVGGWSQMSLSLTAKFMRKQLQGERRGATTDVPCWGAHRTPPLNTQTAMICDTYPLTTRDGASPTTQRSILIDMT</sequence>
<reference evidence="2 3" key="1">
    <citation type="submission" date="2016-05" db="EMBL/GenBank/DDBJ databases">
        <title>A degradative enzymes factory behind the ericoid mycorrhizal symbiosis.</title>
        <authorList>
            <consortium name="DOE Joint Genome Institute"/>
            <person name="Martino E."/>
            <person name="Morin E."/>
            <person name="Grelet G."/>
            <person name="Kuo A."/>
            <person name="Kohler A."/>
            <person name="Daghino S."/>
            <person name="Barry K."/>
            <person name="Choi C."/>
            <person name="Cichocki N."/>
            <person name="Clum A."/>
            <person name="Copeland A."/>
            <person name="Hainaut M."/>
            <person name="Haridas S."/>
            <person name="Labutti K."/>
            <person name="Lindquist E."/>
            <person name="Lipzen A."/>
            <person name="Khouja H.-R."/>
            <person name="Murat C."/>
            <person name="Ohm R."/>
            <person name="Olson A."/>
            <person name="Spatafora J."/>
            <person name="Veneault-Fourrey C."/>
            <person name="Henrissat B."/>
            <person name="Grigoriev I."/>
            <person name="Martin F."/>
            <person name="Perotto S."/>
        </authorList>
    </citation>
    <scope>NUCLEOTIDE SEQUENCE [LARGE SCALE GENOMIC DNA]</scope>
    <source>
        <strain evidence="2 3">UAMH 7357</strain>
    </source>
</reference>